<keyword evidence="1" id="KW-0812">Transmembrane</keyword>
<dbReference type="Pfam" id="PF22564">
    <property type="entry name" value="HAAS"/>
    <property type="match status" value="1"/>
</dbReference>
<proteinExistence type="predicted"/>
<organism evidence="2 3">
    <name type="scientific">Georgenia muralis</name>
    <dbReference type="NCBI Taxonomy" id="154117"/>
    <lineage>
        <taxon>Bacteria</taxon>
        <taxon>Bacillati</taxon>
        <taxon>Actinomycetota</taxon>
        <taxon>Actinomycetes</taxon>
        <taxon>Micrococcales</taxon>
        <taxon>Bogoriellaceae</taxon>
        <taxon>Georgenia</taxon>
    </lineage>
</organism>
<reference evidence="2 3" key="1">
    <citation type="submission" date="2018-11" db="EMBL/GenBank/DDBJ databases">
        <title>Sequencing the genomes of 1000 actinobacteria strains.</title>
        <authorList>
            <person name="Klenk H.-P."/>
        </authorList>
    </citation>
    <scope>NUCLEOTIDE SEQUENCE [LARGE SCALE GENOMIC DNA]</scope>
    <source>
        <strain evidence="2 3">DSM 14418</strain>
    </source>
</reference>
<evidence type="ECO:0000313" key="3">
    <source>
        <dbReference type="Proteomes" id="UP000280726"/>
    </source>
</evidence>
<name>A0A3N4Z8M3_9MICO</name>
<dbReference type="OrthoDB" id="5150358at2"/>
<protein>
    <submittedName>
        <fullName evidence="2">Uncharacterized protein</fullName>
    </submittedName>
</protein>
<sequence length="150" mass="15936">MDEHPGHERRAVRAQLRTHLDEAAAHSSMREAVASLGSARALAQEYIAALPPGRVRWALGLSWATGWLLLCLVALAVFASALAQVAPDLPGGASARLLWTEVTVVRSADAASLEVTSTVPWGLVGAAALFVTTSRLWRVLPGRRREPVGA</sequence>
<dbReference type="Proteomes" id="UP000280726">
    <property type="component" value="Unassembled WGS sequence"/>
</dbReference>
<evidence type="ECO:0000313" key="2">
    <source>
        <dbReference type="EMBL" id="RPF27570.1"/>
    </source>
</evidence>
<feature type="transmembrane region" description="Helical" evidence="1">
    <location>
        <begin position="119"/>
        <end position="137"/>
    </location>
</feature>
<dbReference type="AlphaFoldDB" id="A0A3N4Z8M3"/>
<gene>
    <name evidence="2" type="ORF">EDD32_2058</name>
</gene>
<keyword evidence="1" id="KW-1133">Transmembrane helix</keyword>
<feature type="transmembrane region" description="Helical" evidence="1">
    <location>
        <begin position="61"/>
        <end position="83"/>
    </location>
</feature>
<comment type="caution">
    <text evidence="2">The sequence shown here is derived from an EMBL/GenBank/DDBJ whole genome shotgun (WGS) entry which is preliminary data.</text>
</comment>
<dbReference type="EMBL" id="RKRA01000001">
    <property type="protein sequence ID" value="RPF27570.1"/>
    <property type="molecule type" value="Genomic_DNA"/>
</dbReference>
<keyword evidence="1" id="KW-0472">Membrane</keyword>
<accession>A0A3N4Z8M3</accession>
<evidence type="ECO:0000256" key="1">
    <source>
        <dbReference type="SAM" id="Phobius"/>
    </source>
</evidence>
<keyword evidence="3" id="KW-1185">Reference proteome</keyword>